<keyword evidence="2" id="KW-0255">Endonuclease</keyword>
<keyword evidence="2" id="KW-0540">Nuclease</keyword>
<organism evidence="2 3">
    <name type="scientific">Phocaeicola vulgatus</name>
    <name type="common">Bacteroides vulgatus</name>
    <dbReference type="NCBI Taxonomy" id="821"/>
    <lineage>
        <taxon>Bacteria</taxon>
        <taxon>Pseudomonadati</taxon>
        <taxon>Bacteroidota</taxon>
        <taxon>Bacteroidia</taxon>
        <taxon>Bacteroidales</taxon>
        <taxon>Bacteroidaceae</taxon>
        <taxon>Phocaeicola</taxon>
    </lineage>
</organism>
<evidence type="ECO:0000259" key="1">
    <source>
        <dbReference type="Pfam" id="PF13391"/>
    </source>
</evidence>
<accession>A0A6I0GCH5</accession>
<gene>
    <name evidence="2" type="ORF">GAY01_15275</name>
</gene>
<feature type="domain" description="HNH nuclease" evidence="1">
    <location>
        <begin position="273"/>
        <end position="335"/>
    </location>
</feature>
<proteinExistence type="predicted"/>
<sequence length="393" mass="44916">MTATITYRPDAQKTPGLYDRILTREILQDICVRITGQDNFRVIRDTSTYNKGRLITIEYGGSKSFVSLSEVSVGGRNQSVQSIPTAINLYYADNSSNKGLYYYFMPHSGNYFTDYHLLYFRLLKTAGVIFLNLLDFYPAGIKAFENIDELIDERNDNRETNKSNNSSFISKTSDKVQIYAKTYGASKYESTLLAIAAATITDRPIDLFNICEQDLTHLPQASLDTLNTMGNISIHDTSITLEKRIFINQASNNDFRSPIYQRNLLQRLGRKHCALCGCEISEIIQGAHVWGVAEITRDDHFSDDAKFDHAINGENGLWLCQNHHKLFDSHYLSFNMDGHVLVPSNLRPEDGMFIRAITISEALDNLIMTDNFKWYLSQRNSIRDYSHYQRLVV</sequence>
<protein>
    <submittedName>
        <fullName evidence="2">HNH endonuclease</fullName>
    </submittedName>
</protein>
<dbReference type="GO" id="GO:0004519">
    <property type="term" value="F:endonuclease activity"/>
    <property type="evidence" value="ECO:0007669"/>
    <property type="project" value="UniProtKB-KW"/>
</dbReference>
<evidence type="ECO:0000313" key="3">
    <source>
        <dbReference type="Proteomes" id="UP000433382"/>
    </source>
</evidence>
<dbReference type="InterPro" id="IPR003615">
    <property type="entry name" value="HNH_nuc"/>
</dbReference>
<dbReference type="Pfam" id="PF13391">
    <property type="entry name" value="HNH_2"/>
    <property type="match status" value="1"/>
</dbReference>
<dbReference type="RefSeq" id="WP_172778332.1">
    <property type="nucleotide sequence ID" value="NZ_CAXTQT010000085.1"/>
</dbReference>
<evidence type="ECO:0000313" key="2">
    <source>
        <dbReference type="EMBL" id="KAB3567465.1"/>
    </source>
</evidence>
<comment type="caution">
    <text evidence="2">The sequence shown here is derived from an EMBL/GenBank/DDBJ whole genome shotgun (WGS) entry which is preliminary data.</text>
</comment>
<dbReference type="AlphaFoldDB" id="A0A6I0GCH5"/>
<keyword evidence="2" id="KW-0378">Hydrolase</keyword>
<name>A0A6I0GCH5_PHOVU</name>
<reference evidence="2 3" key="1">
    <citation type="journal article" date="2019" name="Nat. Med.">
        <title>A library of human gut bacterial isolates paired with longitudinal multiomics data enables mechanistic microbiome research.</title>
        <authorList>
            <person name="Poyet M."/>
            <person name="Groussin M."/>
            <person name="Gibbons S.M."/>
            <person name="Avila-Pacheco J."/>
            <person name="Jiang X."/>
            <person name="Kearney S.M."/>
            <person name="Perrotta A.R."/>
            <person name="Berdy B."/>
            <person name="Zhao S."/>
            <person name="Lieberman T.D."/>
            <person name="Swanson P.K."/>
            <person name="Smith M."/>
            <person name="Roesemann S."/>
            <person name="Alexander J.E."/>
            <person name="Rich S.A."/>
            <person name="Livny J."/>
            <person name="Vlamakis H."/>
            <person name="Clish C."/>
            <person name="Bullock K."/>
            <person name="Deik A."/>
            <person name="Scott J."/>
            <person name="Pierce K.A."/>
            <person name="Xavier R.J."/>
            <person name="Alm E.J."/>
        </authorList>
    </citation>
    <scope>NUCLEOTIDE SEQUENCE [LARGE SCALE GENOMIC DNA]</scope>
    <source>
        <strain evidence="2 3">BIOML-A73</strain>
    </source>
</reference>
<dbReference type="Proteomes" id="UP000433382">
    <property type="component" value="Unassembled WGS sequence"/>
</dbReference>
<dbReference type="EMBL" id="WCZM01000023">
    <property type="protein sequence ID" value="KAB3567465.1"/>
    <property type="molecule type" value="Genomic_DNA"/>
</dbReference>